<evidence type="ECO:0000259" key="9">
    <source>
        <dbReference type="PROSITE" id="PS00498"/>
    </source>
</evidence>
<accession>A0ABR2YCT6</accession>
<name>A0ABR2YCT6_9CHLO</name>
<comment type="caution">
    <text evidence="10">The sequence shown here is derived from an EMBL/GenBank/DDBJ whole genome shotgun (WGS) entry which is preliminary data.</text>
</comment>
<sequence length="976" mass="107820">MSTGGVALYSGLASCTAPVFPAPSSQPDGHTANVMRRPVQDPTVWEQSFQYNPGALDADGPIRNGDLITEICKCGDLCPAELNVAMSSPARDYKIGIARPDGSVENNPTFYLEATSGFYSGEFAGSFIDDETTNWIGYVAINGPPKGGPPGSPKGGPLPEGGRDIAIVFRGTQATTEWLSNVTAEMVSWEGEGKVAVWRQILRFLFGAFYIYDDEKIEPDPPAPTKGEPVPPNPLLTKARVAKGFDMMYRRFTQTPGNTLSMQGQVQVAVRKLLAFYGEEVTSITITGHSLGGALAQMCAFDLVESGVNHQGDSMSGPLVPVTAITFEAPRAGNWAFADYFKAPEGPRHLRIYNVPDVVPKVPYLAWSEAGLLAFPIWLFWQIPLTLNEMFGRKAGIDAVRPPKGDRERRLAFYHAGTPYKAKTVLKKPLEGWMLRWHSGDRLNKTLRCARTDKLAQGSVYLAVAPCANLQLRYLARMPASKPKDELAERLDKLYTSLAKETNEYEPAADPVFKSREDCIERIIQFTPFNIVDGIWLSGVHMSGGPVDKVDALLLHILEDEQGNGNPELNHSNVWRTLCHSVGFYPEDHKSRDFAEDPRFLDEAFTNSLYQVAISKLSSEFFPEILGMTLYFEWLSGPDVARTIKLFDYYGLDPHFYILHRGIDNAASGHGAWAVEAIHLYLSAQLDLLGPVETEALWQRIWTGYVTFETYGNLGQALQEKLRGPQPTLEDRMIDMIKSKAYIARQQHGTRKLDGRLVNDWFSDPKEFLGALAKSPLVNITEPERSDIIKKMGSFGPMFRVFSPAEEELFVDWIRSLDAATPVVPPLPAPTTGAAKAHRFYKAVEFLRPAALNAMMHNSKFLEHPAHRSVHDWLKDGDTAAFMAALADPTNSYVTPGDVSKSVFVTEFMTATRNMGMAWGQVLPGTVPEATCRDVAVDWIQANCPKPSAQTSTMALMNGALLNDIRPRILGNGSVK</sequence>
<dbReference type="Gene3D" id="3.40.50.1820">
    <property type="entry name" value="alpha/beta hydrolase"/>
    <property type="match status" value="1"/>
</dbReference>
<dbReference type="SMART" id="SM01236">
    <property type="entry name" value="Haem_oxygenase_2"/>
    <property type="match status" value="1"/>
</dbReference>
<dbReference type="CDD" id="cd00519">
    <property type="entry name" value="Lipase_3"/>
    <property type="match status" value="1"/>
</dbReference>
<keyword evidence="7" id="KW-0443">Lipid metabolism</keyword>
<evidence type="ECO:0000313" key="10">
    <source>
        <dbReference type="EMBL" id="KAK9902663.1"/>
    </source>
</evidence>
<dbReference type="InterPro" id="IPR029058">
    <property type="entry name" value="AB_hydrolase_fold"/>
</dbReference>
<evidence type="ECO:0000256" key="5">
    <source>
        <dbReference type="ARBA" id="ARBA00022946"/>
    </source>
</evidence>
<evidence type="ECO:0000256" key="1">
    <source>
        <dbReference type="ARBA" id="ARBA00004229"/>
    </source>
</evidence>
<reference evidence="10 11" key="1">
    <citation type="journal article" date="2024" name="Nat. Commun.">
        <title>Phylogenomics reveals the evolutionary origins of lichenization in chlorophyte algae.</title>
        <authorList>
            <person name="Puginier C."/>
            <person name="Libourel C."/>
            <person name="Otte J."/>
            <person name="Skaloud P."/>
            <person name="Haon M."/>
            <person name="Grisel S."/>
            <person name="Petersen M."/>
            <person name="Berrin J.G."/>
            <person name="Delaux P.M."/>
            <person name="Dal Grande F."/>
            <person name="Keller J."/>
        </authorList>
    </citation>
    <scope>NUCLEOTIDE SEQUENCE [LARGE SCALE GENOMIC DNA]</scope>
    <source>
        <strain evidence="10 11">SAG 216-7</strain>
    </source>
</reference>
<evidence type="ECO:0000313" key="11">
    <source>
        <dbReference type="Proteomes" id="UP001491310"/>
    </source>
</evidence>
<feature type="domain" description="Tyrosinase copper-binding" evidence="9">
    <location>
        <begin position="653"/>
        <end position="664"/>
    </location>
</feature>
<dbReference type="InterPro" id="IPR016084">
    <property type="entry name" value="Haem_Oase-like_multi-hlx"/>
</dbReference>
<evidence type="ECO:0000256" key="2">
    <source>
        <dbReference type="ARBA" id="ARBA00022528"/>
    </source>
</evidence>
<proteinExistence type="predicted"/>
<dbReference type="Gene3D" id="1.20.910.10">
    <property type="entry name" value="Heme oxygenase-like"/>
    <property type="match status" value="1"/>
</dbReference>
<feature type="region of interest" description="Disordered" evidence="8">
    <location>
        <begin position="143"/>
        <end position="162"/>
    </location>
</feature>
<dbReference type="Pfam" id="PF14518">
    <property type="entry name" value="Haem_oxygenas_2"/>
    <property type="match status" value="1"/>
</dbReference>
<keyword evidence="3" id="KW-0934">Plastid</keyword>
<dbReference type="PANTHER" id="PTHR31403">
    <property type="entry name" value="PHOSPHOLIPASE A1-IBETA2, CHLOROPLASTIC"/>
    <property type="match status" value="1"/>
</dbReference>
<keyword evidence="11" id="KW-1185">Reference proteome</keyword>
<evidence type="ECO:0000256" key="6">
    <source>
        <dbReference type="ARBA" id="ARBA00022963"/>
    </source>
</evidence>
<gene>
    <name evidence="10" type="ORF">WJX75_001841</name>
</gene>
<evidence type="ECO:0000256" key="3">
    <source>
        <dbReference type="ARBA" id="ARBA00022640"/>
    </source>
</evidence>
<evidence type="ECO:0000256" key="7">
    <source>
        <dbReference type="ARBA" id="ARBA00023098"/>
    </source>
</evidence>
<dbReference type="Pfam" id="PF01764">
    <property type="entry name" value="Lipase_3"/>
    <property type="match status" value="1"/>
</dbReference>
<dbReference type="EMBL" id="JALJOT010000015">
    <property type="protein sequence ID" value="KAK9902663.1"/>
    <property type="molecule type" value="Genomic_DNA"/>
</dbReference>
<keyword evidence="5" id="KW-0809">Transit peptide</keyword>
<keyword evidence="6" id="KW-0442">Lipid degradation</keyword>
<dbReference type="PROSITE" id="PS00498">
    <property type="entry name" value="TYROSINASE_2"/>
    <property type="match status" value="1"/>
</dbReference>
<dbReference type="SUPFAM" id="SSF53474">
    <property type="entry name" value="alpha/beta-Hydrolases"/>
    <property type="match status" value="1"/>
</dbReference>
<dbReference type="InterPro" id="IPR002227">
    <property type="entry name" value="Tyrosinase_Cu-bd"/>
</dbReference>
<protein>
    <recommendedName>
        <fullName evidence="9">Tyrosinase copper-binding domain-containing protein</fullName>
    </recommendedName>
</protein>
<evidence type="ECO:0000256" key="4">
    <source>
        <dbReference type="ARBA" id="ARBA00022801"/>
    </source>
</evidence>
<dbReference type="Proteomes" id="UP001491310">
    <property type="component" value="Unassembled WGS sequence"/>
</dbReference>
<organism evidence="10 11">
    <name type="scientific">Coccomyxa subellipsoidea</name>
    <dbReference type="NCBI Taxonomy" id="248742"/>
    <lineage>
        <taxon>Eukaryota</taxon>
        <taxon>Viridiplantae</taxon>
        <taxon>Chlorophyta</taxon>
        <taxon>core chlorophytes</taxon>
        <taxon>Trebouxiophyceae</taxon>
        <taxon>Trebouxiophyceae incertae sedis</taxon>
        <taxon>Coccomyxaceae</taxon>
        <taxon>Coccomyxa</taxon>
    </lineage>
</organism>
<evidence type="ECO:0000256" key="8">
    <source>
        <dbReference type="SAM" id="MobiDB-lite"/>
    </source>
</evidence>
<dbReference type="InterPro" id="IPR002921">
    <property type="entry name" value="Fungal_lipase-type"/>
</dbReference>
<keyword evidence="4" id="KW-0378">Hydrolase</keyword>
<keyword evidence="2" id="KW-0150">Chloroplast</keyword>
<dbReference type="PANTHER" id="PTHR31403:SF7">
    <property type="entry name" value="PHOSPHOLIPASE A1-IGAMMA3, CHLOROPLASTIC"/>
    <property type="match status" value="1"/>
</dbReference>
<comment type="subcellular location">
    <subcellularLocation>
        <location evidence="1">Plastid</location>
        <location evidence="1">Chloroplast</location>
    </subcellularLocation>
</comment>